<protein>
    <submittedName>
        <fullName evidence="1">Uncharacterized protein</fullName>
    </submittedName>
</protein>
<sequence>MHENTYPIEIAAELLGCQQKKIITEWAKGTIQIVLDFGPKDKITQESYHQASRNKLIKPWNAAEIYAPATQDYFPPEFFKDEPEDNHLSGWPPSCHHEYSQSGFYYDSYHSKIDCLDNDSLIIIGNALLYGLWQLPYDEFSRRQVSDIFTLYPYSDNPAINEAMALFSPGEGTRRINAPEKKNLRITGSNIEVMRKLLSSRYNNKKSQSLTSVTKEHGGVERFALGRERVLAAALYVAHHYPKDIGKSFKSHAETIEKHGYKFWKFGEAPSTHNIAKILSDATRPPEKWKILGGNAKPKKR</sequence>
<dbReference type="AlphaFoldDB" id="A0A5U2RGM3"/>
<dbReference type="EMBL" id="AAGKWS010000005">
    <property type="protein sequence ID" value="EBP1763271.1"/>
    <property type="molecule type" value="Genomic_DNA"/>
</dbReference>
<evidence type="ECO:0000313" key="1">
    <source>
        <dbReference type="EMBL" id="EBP1763271.1"/>
    </source>
</evidence>
<organism evidence="1">
    <name type="scientific">Salmonella enterica</name>
    <name type="common">Salmonella choleraesuis</name>
    <dbReference type="NCBI Taxonomy" id="28901"/>
    <lineage>
        <taxon>Bacteria</taxon>
        <taxon>Pseudomonadati</taxon>
        <taxon>Pseudomonadota</taxon>
        <taxon>Gammaproteobacteria</taxon>
        <taxon>Enterobacterales</taxon>
        <taxon>Enterobacteriaceae</taxon>
        <taxon>Salmonella</taxon>
    </lineage>
</organism>
<name>A0A5U2RGM3_SALER</name>
<dbReference type="Proteomes" id="UP000839924">
    <property type="component" value="Unassembled WGS sequence"/>
</dbReference>
<reference evidence="1" key="1">
    <citation type="submission" date="2018-07" db="EMBL/GenBank/DDBJ databases">
        <authorList>
            <consortium name="PulseNet: The National Subtyping Network for Foodborne Disease Surveillance"/>
            <person name="Tarr C.L."/>
            <person name="Trees E."/>
            <person name="Katz L.S."/>
            <person name="Carleton-Romer H.A."/>
            <person name="Stroika S."/>
            <person name="Kucerova Z."/>
            <person name="Roache K.F."/>
            <person name="Sabol A.L."/>
            <person name="Besser J."/>
            <person name="Gerner-Smidt P."/>
        </authorList>
    </citation>
    <scope>NUCLEOTIDE SEQUENCE [LARGE SCALE GENOMIC DNA]</scope>
    <source>
        <strain evidence="1">2012K-0227</strain>
    </source>
</reference>
<accession>A0A5U2RGM3</accession>
<gene>
    <name evidence="1" type="ORF">ND68_12885</name>
</gene>
<comment type="caution">
    <text evidence="1">The sequence shown here is derived from an EMBL/GenBank/DDBJ whole genome shotgun (WGS) entry which is preliminary data.</text>
</comment>
<proteinExistence type="predicted"/>